<evidence type="ECO:0000256" key="2">
    <source>
        <dbReference type="ARBA" id="ARBA00012438"/>
    </source>
</evidence>
<dbReference type="Pfam" id="PF08448">
    <property type="entry name" value="PAS_4"/>
    <property type="match status" value="4"/>
</dbReference>
<dbReference type="InterPro" id="IPR004358">
    <property type="entry name" value="Sig_transdc_His_kin-like_C"/>
</dbReference>
<dbReference type="SMART" id="SM00065">
    <property type="entry name" value="GAF"/>
    <property type="match status" value="1"/>
</dbReference>
<dbReference type="InterPro" id="IPR003594">
    <property type="entry name" value="HATPase_dom"/>
</dbReference>
<sequence length="889" mass="101055">MTSSPRSDADPAVRTRIRRQETIAEFGQRALETDSLDELLRDASTAVADTLETEYASVLESHPDDETALLRQGVGWRDGLVGSATVSTDPNSQVGYTLRTEHPVVVDEFRTEDRFGSPELLTDHDIVSGITVTIGSGADPWGVLETYTTESREFTEYDANFVKSIAGVLTSAIEHHQTEQSRRAETAQSPRMVEDAYDRITDGFFALDEDWEFTHANERAAELLGASEDELLGTNLWNAFPNMVGTEFEDRYREAVTTQESVSMEAYYEPSRTWFRERIYPSETGLSVYFRDVTDRKHLTQELEKTFDRITDAFIGLDREWKITYVNERGSEILDPDDQGLVGKNFWDPFEPALGTTFEDEYRTAMETQEPTSFEEYYPPLGVWFEVHAYPSESGLSIYFRDATERKERERELQRTERRFEAIFEDPNILVGLLEPDGRVLDINQTAMEYIDADLEDVTDEPFWETPWWGESESVQSDVREWTERAASGEYVDFEADLTQPNGERYTLNGVFRPVTDDDGDVVSIIVSDRDVTERKRRERQLKKSEQRHRTLAENFPNGIVTMFDDDLRYTLAAGRAFDDLPVSSSDVEGAHVQDVWPGELGDALESAFQDALDGEMRAVEGEYARREWVIRVVPLTDDGDAVFGGMTLAQDITEQVDRQRKLEASNERLEQFAYAASHDLQEPLRMVSSYLRLLESRYSDELDEDGEEFLAYAVDGADRMRAMIDGLLEYSRVDTQGDPLEPIDLDCVFENALDNLQVRIEESNAEITAESLPRVRGDDNQLHQVFQNLLSNAIEYSGAGPPRISVDAERRGQKWLVSVHDDGIGIDPDDQERVFEVFQRLHSRDTHSGTGIGLALCQRIIERHGGRIWVDSEPDEGTTFSFTLPAAP</sequence>
<dbReference type="InterPro" id="IPR000700">
    <property type="entry name" value="PAS-assoc_C"/>
</dbReference>
<dbReference type="SUPFAM" id="SSF55781">
    <property type="entry name" value="GAF domain-like"/>
    <property type="match status" value="1"/>
</dbReference>
<dbReference type="PRINTS" id="PR00344">
    <property type="entry name" value="BCTRLSENSOR"/>
</dbReference>
<dbReference type="Pfam" id="PF02518">
    <property type="entry name" value="HATPase_c"/>
    <property type="match status" value="1"/>
</dbReference>
<dbReference type="CDD" id="cd00082">
    <property type="entry name" value="HisKA"/>
    <property type="match status" value="1"/>
</dbReference>
<feature type="domain" description="Histidine kinase" evidence="6">
    <location>
        <begin position="676"/>
        <end position="889"/>
    </location>
</feature>
<dbReference type="PANTHER" id="PTHR43304">
    <property type="entry name" value="PHYTOCHROME-LIKE PROTEIN CPH1"/>
    <property type="match status" value="1"/>
</dbReference>
<feature type="domain" description="PAC" evidence="8">
    <location>
        <begin position="613"/>
        <end position="665"/>
    </location>
</feature>
<name>A0ABT2QCH9_9EURY</name>
<dbReference type="InterPro" id="IPR005467">
    <property type="entry name" value="His_kinase_dom"/>
</dbReference>
<dbReference type="Pfam" id="PF00512">
    <property type="entry name" value="HisKA"/>
    <property type="match status" value="1"/>
</dbReference>
<dbReference type="InterPro" id="IPR035965">
    <property type="entry name" value="PAS-like_dom_sf"/>
</dbReference>
<dbReference type="SUPFAM" id="SSF55785">
    <property type="entry name" value="PYP-like sensor domain (PAS domain)"/>
    <property type="match status" value="4"/>
</dbReference>
<organism evidence="9 10">
    <name type="scientific">Natronoglomus mannanivorans</name>
    <dbReference type="NCBI Taxonomy" id="2979990"/>
    <lineage>
        <taxon>Archaea</taxon>
        <taxon>Methanobacteriati</taxon>
        <taxon>Methanobacteriota</taxon>
        <taxon>Stenosarchaea group</taxon>
        <taxon>Halobacteria</taxon>
        <taxon>Halobacteriales</taxon>
        <taxon>Natrialbaceae</taxon>
        <taxon>Natronoglomus</taxon>
    </lineage>
</organism>
<dbReference type="SMART" id="SM00086">
    <property type="entry name" value="PAC"/>
    <property type="match status" value="1"/>
</dbReference>
<keyword evidence="4" id="KW-0808">Transferase</keyword>
<evidence type="ECO:0000259" key="6">
    <source>
        <dbReference type="PROSITE" id="PS50109"/>
    </source>
</evidence>
<dbReference type="Gene3D" id="3.30.450.20">
    <property type="entry name" value="PAS domain"/>
    <property type="match status" value="4"/>
</dbReference>
<feature type="domain" description="PAC" evidence="8">
    <location>
        <begin position="492"/>
        <end position="544"/>
    </location>
</feature>
<reference evidence="9 10" key="1">
    <citation type="submission" date="2022-09" db="EMBL/GenBank/DDBJ databases">
        <title>Enrichment on poylsaccharides allowed isolation of novel metabolic and taxonomic groups of Haloarchaea.</title>
        <authorList>
            <person name="Sorokin D.Y."/>
            <person name="Elcheninov A.G."/>
            <person name="Khizhniak T.V."/>
            <person name="Kolganova T.V."/>
            <person name="Kublanov I.V."/>
        </authorList>
    </citation>
    <scope>NUCLEOTIDE SEQUENCE [LARGE SCALE GENOMIC DNA]</scope>
    <source>
        <strain evidence="9 10">AArc-m2/3/4</strain>
    </source>
</reference>
<proteinExistence type="predicted"/>
<keyword evidence="3" id="KW-0597">Phosphoprotein</keyword>
<dbReference type="PROSITE" id="PS50109">
    <property type="entry name" value="HIS_KIN"/>
    <property type="match status" value="1"/>
</dbReference>
<comment type="catalytic activity">
    <reaction evidence="1">
        <text>ATP + protein L-histidine = ADP + protein N-phospho-L-histidine.</text>
        <dbReference type="EC" id="2.7.13.3"/>
    </reaction>
</comment>
<evidence type="ECO:0000259" key="7">
    <source>
        <dbReference type="PROSITE" id="PS50112"/>
    </source>
</evidence>
<dbReference type="Gene3D" id="1.10.287.130">
    <property type="match status" value="1"/>
</dbReference>
<dbReference type="PANTHER" id="PTHR43304:SF1">
    <property type="entry name" value="PAC DOMAIN-CONTAINING PROTEIN"/>
    <property type="match status" value="1"/>
</dbReference>
<dbReference type="InterPro" id="IPR001610">
    <property type="entry name" value="PAC"/>
</dbReference>
<dbReference type="NCBIfam" id="TIGR00229">
    <property type="entry name" value="sensory_box"/>
    <property type="match status" value="3"/>
</dbReference>
<evidence type="ECO:0000256" key="5">
    <source>
        <dbReference type="ARBA" id="ARBA00022777"/>
    </source>
</evidence>
<dbReference type="SMART" id="SM00387">
    <property type="entry name" value="HATPase_c"/>
    <property type="match status" value="1"/>
</dbReference>
<dbReference type="SMART" id="SM00091">
    <property type="entry name" value="PAS"/>
    <property type="match status" value="4"/>
</dbReference>
<dbReference type="SUPFAM" id="SSF55874">
    <property type="entry name" value="ATPase domain of HSP90 chaperone/DNA topoisomerase II/histidine kinase"/>
    <property type="match status" value="1"/>
</dbReference>
<dbReference type="InterPro" id="IPR003018">
    <property type="entry name" value="GAF"/>
</dbReference>
<evidence type="ECO:0000313" key="9">
    <source>
        <dbReference type="EMBL" id="MCU4972616.1"/>
    </source>
</evidence>
<comment type="caution">
    <text evidence="9">The sequence shown here is derived from an EMBL/GenBank/DDBJ whole genome shotgun (WGS) entry which is preliminary data.</text>
</comment>
<dbReference type="InterPro" id="IPR003661">
    <property type="entry name" value="HisK_dim/P_dom"/>
</dbReference>
<dbReference type="InterPro" id="IPR036890">
    <property type="entry name" value="HATPase_C_sf"/>
</dbReference>
<evidence type="ECO:0000259" key="8">
    <source>
        <dbReference type="PROSITE" id="PS50113"/>
    </source>
</evidence>
<feature type="domain" description="PAS" evidence="7">
    <location>
        <begin position="189"/>
        <end position="265"/>
    </location>
</feature>
<dbReference type="EC" id="2.7.13.3" evidence="2"/>
<gene>
    <name evidence="9" type="ORF">OB955_07675</name>
</gene>
<feature type="domain" description="PAS" evidence="7">
    <location>
        <begin position="299"/>
        <end position="369"/>
    </location>
</feature>
<dbReference type="RefSeq" id="WP_338007455.1">
    <property type="nucleotide sequence ID" value="NZ_JAOPKB010000003.1"/>
</dbReference>
<dbReference type="Proteomes" id="UP001320972">
    <property type="component" value="Unassembled WGS sequence"/>
</dbReference>
<dbReference type="InterPro" id="IPR052162">
    <property type="entry name" value="Sensor_kinase/Photoreceptor"/>
</dbReference>
<evidence type="ECO:0000313" key="10">
    <source>
        <dbReference type="Proteomes" id="UP001320972"/>
    </source>
</evidence>
<dbReference type="CDD" id="cd00130">
    <property type="entry name" value="PAS"/>
    <property type="match status" value="3"/>
</dbReference>
<dbReference type="EMBL" id="JAOPKB010000003">
    <property type="protein sequence ID" value="MCU4972616.1"/>
    <property type="molecule type" value="Genomic_DNA"/>
</dbReference>
<keyword evidence="10" id="KW-1185">Reference proteome</keyword>
<dbReference type="PROSITE" id="PS50113">
    <property type="entry name" value="PAC"/>
    <property type="match status" value="2"/>
</dbReference>
<evidence type="ECO:0000256" key="3">
    <source>
        <dbReference type="ARBA" id="ARBA00022553"/>
    </source>
</evidence>
<dbReference type="Gene3D" id="3.30.565.10">
    <property type="entry name" value="Histidine kinase-like ATPase, C-terminal domain"/>
    <property type="match status" value="1"/>
</dbReference>
<keyword evidence="5" id="KW-0418">Kinase</keyword>
<dbReference type="PROSITE" id="PS50112">
    <property type="entry name" value="PAS"/>
    <property type="match status" value="2"/>
</dbReference>
<dbReference type="SMART" id="SM00388">
    <property type="entry name" value="HisKA"/>
    <property type="match status" value="1"/>
</dbReference>
<protein>
    <recommendedName>
        <fullName evidence="2">histidine kinase</fullName>
        <ecNumber evidence="2">2.7.13.3</ecNumber>
    </recommendedName>
</protein>
<evidence type="ECO:0000256" key="1">
    <source>
        <dbReference type="ARBA" id="ARBA00000085"/>
    </source>
</evidence>
<dbReference type="InterPro" id="IPR000014">
    <property type="entry name" value="PAS"/>
</dbReference>
<dbReference type="InterPro" id="IPR029016">
    <property type="entry name" value="GAF-like_dom_sf"/>
</dbReference>
<dbReference type="Pfam" id="PF01590">
    <property type="entry name" value="GAF"/>
    <property type="match status" value="1"/>
</dbReference>
<dbReference type="InterPro" id="IPR036097">
    <property type="entry name" value="HisK_dim/P_sf"/>
</dbReference>
<dbReference type="InterPro" id="IPR013656">
    <property type="entry name" value="PAS_4"/>
</dbReference>
<accession>A0ABT2QCH9</accession>
<dbReference type="Gene3D" id="3.30.450.40">
    <property type="match status" value="1"/>
</dbReference>
<dbReference type="SUPFAM" id="SSF47384">
    <property type="entry name" value="Homodimeric domain of signal transducing histidine kinase"/>
    <property type="match status" value="1"/>
</dbReference>
<evidence type="ECO:0000256" key="4">
    <source>
        <dbReference type="ARBA" id="ARBA00022679"/>
    </source>
</evidence>